<evidence type="ECO:0000313" key="1">
    <source>
        <dbReference type="EMBL" id="KAH6641366.1"/>
    </source>
</evidence>
<dbReference type="EMBL" id="JAGIZQ010000002">
    <property type="protein sequence ID" value="KAH6641366.1"/>
    <property type="molecule type" value="Genomic_DNA"/>
</dbReference>
<comment type="caution">
    <text evidence="1">The sequence shown here is derived from an EMBL/GenBank/DDBJ whole genome shotgun (WGS) entry which is preliminary data.</text>
</comment>
<proteinExistence type="predicted"/>
<reference evidence="1 2" key="1">
    <citation type="journal article" date="2021" name="Nat. Commun.">
        <title>Genetic determinants of endophytism in the Arabidopsis root mycobiome.</title>
        <authorList>
            <person name="Mesny F."/>
            <person name="Miyauchi S."/>
            <person name="Thiergart T."/>
            <person name="Pickel B."/>
            <person name="Atanasova L."/>
            <person name="Karlsson M."/>
            <person name="Huettel B."/>
            <person name="Barry K.W."/>
            <person name="Haridas S."/>
            <person name="Chen C."/>
            <person name="Bauer D."/>
            <person name="Andreopoulos W."/>
            <person name="Pangilinan J."/>
            <person name="LaButti K."/>
            <person name="Riley R."/>
            <person name="Lipzen A."/>
            <person name="Clum A."/>
            <person name="Drula E."/>
            <person name="Henrissat B."/>
            <person name="Kohler A."/>
            <person name="Grigoriev I.V."/>
            <person name="Martin F.M."/>
            <person name="Hacquard S."/>
        </authorList>
    </citation>
    <scope>NUCLEOTIDE SEQUENCE [LARGE SCALE GENOMIC DNA]</scope>
    <source>
        <strain evidence="1 2">MPI-SDFR-AT-0079</strain>
    </source>
</reference>
<name>A0ACB7PKX6_9PEZI</name>
<organism evidence="1 2">
    <name type="scientific">Chaetomium tenue</name>
    <dbReference type="NCBI Taxonomy" id="1854479"/>
    <lineage>
        <taxon>Eukaryota</taxon>
        <taxon>Fungi</taxon>
        <taxon>Dikarya</taxon>
        <taxon>Ascomycota</taxon>
        <taxon>Pezizomycotina</taxon>
        <taxon>Sordariomycetes</taxon>
        <taxon>Sordariomycetidae</taxon>
        <taxon>Sordariales</taxon>
        <taxon>Chaetomiaceae</taxon>
        <taxon>Chaetomium</taxon>
    </lineage>
</organism>
<evidence type="ECO:0000313" key="2">
    <source>
        <dbReference type="Proteomes" id="UP000724584"/>
    </source>
</evidence>
<protein>
    <submittedName>
        <fullName evidence="1">Uncharacterized protein</fullName>
    </submittedName>
</protein>
<accession>A0ACB7PKX6</accession>
<gene>
    <name evidence="1" type="ORF">F5144DRAFT_590683</name>
</gene>
<dbReference type="Proteomes" id="UP000724584">
    <property type="component" value="Unassembled WGS sequence"/>
</dbReference>
<keyword evidence="2" id="KW-1185">Reference proteome</keyword>
<sequence>MAFPGAMASDTSELHHSPRAFFGLFGNISDLAPNLEITVRICSSRTFSCIPRTPVTVKDHQPQDGGRRASKRVWFAAFWARCPPVQRPVRSSAVQKASLMPARAMASPLRSMCLANKANGGHRMAFYPASVASWHRRRTGERQAMVFRNSQSTGSNGSAGKVEVAGAARDGPSEAGTARIGESLGEG</sequence>